<evidence type="ECO:0008006" key="3">
    <source>
        <dbReference type="Google" id="ProtNLM"/>
    </source>
</evidence>
<comment type="caution">
    <text evidence="1">The sequence shown here is derived from an EMBL/GenBank/DDBJ whole genome shotgun (WGS) entry which is preliminary data.</text>
</comment>
<dbReference type="Gene3D" id="1.20.1280.50">
    <property type="match status" value="1"/>
</dbReference>
<reference evidence="1" key="1">
    <citation type="submission" date="2023-06" db="EMBL/GenBank/DDBJ databases">
        <authorList>
            <consortium name="Lawrence Berkeley National Laboratory"/>
            <person name="Ahrendt S."/>
            <person name="Sahu N."/>
            <person name="Indic B."/>
            <person name="Wong-Bajracharya J."/>
            <person name="Merenyi Z."/>
            <person name="Ke H.-M."/>
            <person name="Monk M."/>
            <person name="Kocsube S."/>
            <person name="Drula E."/>
            <person name="Lipzen A."/>
            <person name="Balint B."/>
            <person name="Henrissat B."/>
            <person name="Andreopoulos B."/>
            <person name="Martin F.M."/>
            <person name="Harder C.B."/>
            <person name="Rigling D."/>
            <person name="Ford K.L."/>
            <person name="Foster G.D."/>
            <person name="Pangilinan J."/>
            <person name="Papanicolaou A."/>
            <person name="Barry K."/>
            <person name="LaButti K."/>
            <person name="Viragh M."/>
            <person name="Koriabine M."/>
            <person name="Yan M."/>
            <person name="Riley R."/>
            <person name="Champramary S."/>
            <person name="Plett K.L."/>
            <person name="Tsai I.J."/>
            <person name="Slot J."/>
            <person name="Sipos G."/>
            <person name="Plett J."/>
            <person name="Nagy L.G."/>
            <person name="Grigoriev I.V."/>
        </authorList>
    </citation>
    <scope>NUCLEOTIDE SEQUENCE</scope>
    <source>
        <strain evidence="1">FPL87.14</strain>
    </source>
</reference>
<dbReference type="Proteomes" id="UP001175226">
    <property type="component" value="Unassembled WGS sequence"/>
</dbReference>
<dbReference type="PANTHER" id="PTHR38926">
    <property type="entry name" value="F-BOX DOMAIN CONTAINING PROTEIN, EXPRESSED"/>
    <property type="match status" value="1"/>
</dbReference>
<dbReference type="AlphaFoldDB" id="A0AA39K4L3"/>
<dbReference type="EMBL" id="JAUEPT010000002">
    <property type="protein sequence ID" value="KAK0454477.1"/>
    <property type="molecule type" value="Genomic_DNA"/>
</dbReference>
<dbReference type="PANTHER" id="PTHR38926:SF5">
    <property type="entry name" value="F-BOX AND LEUCINE-RICH REPEAT PROTEIN 6"/>
    <property type="match status" value="1"/>
</dbReference>
<accession>A0AA39K4L3</accession>
<sequence>MRQRRWYYRLWLKIKHFGRYRNLPDDTSPDVEPDIDRLSDATLLRIFVYTQSTYASPPPERAISHVNSRWRRIVLGHAAFWRQIDAKGLSSSLQQDIIEAYLSRAKTFTADLRVVLSEDEWSRTLAIIASHSARWRLISIRADFNFSTDLLSQHMSQFHLPHLEHLSIICLDGFYEPPDLDTIDGDTSILRGSAPRLTSFRVQHSAITYFPPPLHGLTTLHLEEFGDHRIDYGSFRRLILSIYSLTNLSIYGDFIDHWTMAGDLHVPALRSLRSGSNASLGAMLLSLSVPGLASLTLYNEWDSHIREFTRQREPGYETKLPCVHLMLKDCHFSLPYLQTLLEEVPVIYRLDIIDEFADEVLDLLQNDNALLPSLCALSINRLHDPTKLSAFYTSRRVAFRLHFNLDAVPPPGASSVRWDGLESWPADYRGIQKSSGLRNLLLLHRFINNDDDDTRLGIVRSIVGSDTSTLVDPGPCVVNDLSDALLLSIFKVTSDSYGQSYPSIVRRICHVNRRWQKIAISSPQLWRHIDAIVPNVYSQLSLINMHLIRAYPLTVDLRLALPNVESDWALLLKPITYSAFRWRVLSVHVDSDSDWGQHTLVRHFRTSCFPNLEHFSVIRYSDLSSCNCFEQHNTGGNILIEGSSKLSSTISTLHLEQFGEYPMEYGSFRRLIMGLPSLANLSIYGNFVDGWTKAGDLDIPSLRMLRLSNNEALSSLLLSIYAPNLESLELHGIWDSHLHSLCALFKDFAGTERVDILDGYADVVMDLLMSDDDLLPSLHTVSVHKLADARKLLVARNVIFRLHYSVDAAPLHGEVVRWDQLDPWTLTMEFCDRDDFMTRISEPCLREDDRKLMRVGLKG</sequence>
<proteinExistence type="predicted"/>
<dbReference type="InterPro" id="IPR032675">
    <property type="entry name" value="LRR_dom_sf"/>
</dbReference>
<evidence type="ECO:0000313" key="1">
    <source>
        <dbReference type="EMBL" id="KAK0454477.1"/>
    </source>
</evidence>
<name>A0AA39K4L3_9AGAR</name>
<dbReference type="Gene3D" id="3.80.10.10">
    <property type="entry name" value="Ribonuclease Inhibitor"/>
    <property type="match status" value="2"/>
</dbReference>
<evidence type="ECO:0000313" key="2">
    <source>
        <dbReference type="Proteomes" id="UP001175226"/>
    </source>
</evidence>
<protein>
    <recommendedName>
        <fullName evidence="3">F-box domain-containing protein</fullName>
    </recommendedName>
</protein>
<organism evidence="1 2">
    <name type="scientific">Armillaria borealis</name>
    <dbReference type="NCBI Taxonomy" id="47425"/>
    <lineage>
        <taxon>Eukaryota</taxon>
        <taxon>Fungi</taxon>
        <taxon>Dikarya</taxon>
        <taxon>Basidiomycota</taxon>
        <taxon>Agaricomycotina</taxon>
        <taxon>Agaricomycetes</taxon>
        <taxon>Agaricomycetidae</taxon>
        <taxon>Agaricales</taxon>
        <taxon>Marasmiineae</taxon>
        <taxon>Physalacriaceae</taxon>
        <taxon>Armillaria</taxon>
    </lineage>
</organism>
<keyword evidence="2" id="KW-1185">Reference proteome</keyword>
<gene>
    <name evidence="1" type="ORF">EV421DRAFT_1729670</name>
</gene>